<dbReference type="BioCyc" id="CSTA292563:G1353-187-MONOMER"/>
<dbReference type="AlphaFoldDB" id="K9YJA4"/>
<protein>
    <submittedName>
        <fullName evidence="1">CopG domain protein DNA-binding domain protein</fullName>
    </submittedName>
</protein>
<evidence type="ECO:0000313" key="5">
    <source>
        <dbReference type="Proteomes" id="UP000010483"/>
    </source>
</evidence>
<dbReference type="EMBL" id="CP003940">
    <property type="protein sequence ID" value="AFZ46450.1"/>
    <property type="molecule type" value="Genomic_DNA"/>
</dbReference>
<organism evidence="1 5">
    <name type="scientific">Cyanobacterium stanieri (strain ATCC 29140 / PCC 7202)</name>
    <dbReference type="NCBI Taxonomy" id="292563"/>
    <lineage>
        <taxon>Bacteria</taxon>
        <taxon>Bacillati</taxon>
        <taxon>Cyanobacteriota</taxon>
        <taxon>Cyanophyceae</taxon>
        <taxon>Oscillatoriophycideae</taxon>
        <taxon>Chroococcales</taxon>
        <taxon>Geminocystaceae</taxon>
        <taxon>Cyanobacterium</taxon>
    </lineage>
</organism>
<dbReference type="Proteomes" id="UP000010483">
    <property type="component" value="Chromosome"/>
</dbReference>
<dbReference type="HOGENOM" id="CLU_202531_2_0_3"/>
<dbReference type="KEGG" id="csn:Cyast_0470"/>
<dbReference type="KEGG" id="csn:Cyast_1425"/>
<name>K9YJA4_CYASC</name>
<dbReference type="KEGG" id="csn:Cyast_0185"/>
<evidence type="ECO:0000313" key="1">
    <source>
        <dbReference type="EMBL" id="AFZ46168.1"/>
    </source>
</evidence>
<accession>K9YJA4</accession>
<dbReference type="EMBL" id="CP003940">
    <property type="protein sequence ID" value="AFZ47389.1"/>
    <property type="molecule type" value="Genomic_DNA"/>
</dbReference>
<dbReference type="EMBL" id="CP003940">
    <property type="protein sequence ID" value="AFZ46168.1"/>
    <property type="molecule type" value="Genomic_DNA"/>
</dbReference>
<dbReference type="EMBL" id="CP003940">
    <property type="protein sequence ID" value="AFZ47641.1"/>
    <property type="molecule type" value="Genomic_DNA"/>
</dbReference>
<dbReference type="GO" id="GO:0003677">
    <property type="term" value="F:DNA binding"/>
    <property type="evidence" value="ECO:0007669"/>
    <property type="project" value="UniProtKB-KW"/>
</dbReference>
<reference evidence="1" key="1">
    <citation type="submission" date="2012-04" db="EMBL/GenBank/DDBJ databases">
        <title>Finished genome of Cyanobacterium stanieri PCC 7202.</title>
        <authorList>
            <consortium name="US DOE Joint Genome Institute"/>
            <person name="Gugger M."/>
            <person name="Coursin T."/>
            <person name="Rippka R."/>
            <person name="Tandeau De Marsac N."/>
            <person name="Huntemann M."/>
            <person name="Wei C.-L."/>
            <person name="Han J."/>
            <person name="Detter J.C."/>
            <person name="Han C."/>
            <person name="Tapia R."/>
            <person name="Held B."/>
            <person name="Chen A."/>
            <person name="Krypides N."/>
            <person name="Mavromatis K."/>
            <person name="Markowitz V."/>
            <person name="Szeto E."/>
            <person name="Ivanova N."/>
            <person name="Mikhailova N."/>
            <person name="Pagani I."/>
            <person name="Pati A."/>
            <person name="Goodwin L."/>
            <person name="Peters L."/>
            <person name="Pitluck S."/>
            <person name="Woyke T."/>
            <person name="Kerfeld C."/>
        </authorList>
    </citation>
    <scope>NUCLEOTIDE SEQUENCE</scope>
    <source>
        <strain evidence="1">PCC 7202</strain>
    </source>
</reference>
<keyword evidence="1" id="KW-0238">DNA-binding</keyword>
<reference evidence="5" key="2">
    <citation type="journal article" date="2013" name="Proc. Natl. Acad. Sci. U.S.A.">
        <title>Improving the coverage of the cyanobacterial phylum using diversity-driven genome sequencing.</title>
        <authorList>
            <person name="Shih P.M."/>
            <person name="Wu D."/>
            <person name="Latifi A."/>
            <person name="Axen S.D."/>
            <person name="Fewer D.P."/>
            <person name="Talla E."/>
            <person name="Calteau A."/>
            <person name="Cai F."/>
            <person name="Tandeau de Marsac N."/>
            <person name="Rippka R."/>
            <person name="Herdman M."/>
            <person name="Sivonen K."/>
            <person name="Coursin T."/>
            <person name="Laurent T."/>
            <person name="Goodwin L."/>
            <person name="Nolan M."/>
            <person name="Davenport K.W."/>
            <person name="Han C.S."/>
            <person name="Rubin E.M."/>
            <person name="Eisen J.A."/>
            <person name="Woyke T."/>
            <person name="Gugger M."/>
            <person name="Kerfeld C.A."/>
        </authorList>
    </citation>
    <scope>NUCLEOTIDE SEQUENCE [LARGE SCALE GENOMIC DNA]</scope>
    <source>
        <strain evidence="5">ATCC 29140 / PCC 7202</strain>
    </source>
</reference>
<dbReference type="KEGG" id="csn:Cyast_1683"/>
<evidence type="ECO:0000313" key="2">
    <source>
        <dbReference type="EMBL" id="AFZ46450.1"/>
    </source>
</evidence>
<evidence type="ECO:0000313" key="4">
    <source>
        <dbReference type="EMBL" id="AFZ47641.1"/>
    </source>
</evidence>
<gene>
    <name evidence="1" type="ordered locus">Cyast_0185</name>
    <name evidence="2" type="ordered locus">Cyast_0470</name>
    <name evidence="3" type="ordered locus">Cyast_1425</name>
    <name evidence="4" type="ordered locus">Cyast_1683</name>
</gene>
<keyword evidence="5" id="KW-1185">Reference proteome</keyword>
<evidence type="ECO:0000313" key="3">
    <source>
        <dbReference type="EMBL" id="AFZ47389.1"/>
    </source>
</evidence>
<sequence>MLMTREKLLLVRLTDDEKARLAKFAKSKQVSMSEVIQDYCKQLPEVEEK</sequence>
<proteinExistence type="predicted"/>